<gene>
    <name evidence="4" type="ORF">PVAND_005162</name>
</gene>
<evidence type="ECO:0000256" key="2">
    <source>
        <dbReference type="SAM" id="SignalP"/>
    </source>
</evidence>
<feature type="signal peptide" evidence="2">
    <location>
        <begin position="1"/>
        <end position="21"/>
    </location>
</feature>
<dbReference type="GO" id="GO:0005576">
    <property type="term" value="C:extracellular region"/>
    <property type="evidence" value="ECO:0007669"/>
    <property type="project" value="InterPro"/>
</dbReference>
<reference evidence="4" key="1">
    <citation type="submission" date="2021-03" db="EMBL/GenBank/DDBJ databases">
        <title>Chromosome level genome of the anhydrobiotic midge Polypedilum vanderplanki.</title>
        <authorList>
            <person name="Yoshida Y."/>
            <person name="Kikawada T."/>
            <person name="Gusev O."/>
        </authorList>
    </citation>
    <scope>NUCLEOTIDE SEQUENCE</scope>
    <source>
        <strain evidence="4">NIAS01</strain>
        <tissue evidence="4">Whole body or cell culture</tissue>
    </source>
</reference>
<feature type="domain" description="Chitin-binding type-2" evidence="3">
    <location>
        <begin position="161"/>
        <end position="220"/>
    </location>
</feature>
<protein>
    <recommendedName>
        <fullName evidence="3">Chitin-binding type-2 domain-containing protein</fullName>
    </recommendedName>
</protein>
<dbReference type="InterPro" id="IPR002557">
    <property type="entry name" value="Chitin-bd_dom"/>
</dbReference>
<evidence type="ECO:0000313" key="5">
    <source>
        <dbReference type="Proteomes" id="UP001107558"/>
    </source>
</evidence>
<accession>A0A9J6BZK3</accession>
<dbReference type="EMBL" id="JADBJN010000002">
    <property type="protein sequence ID" value="KAG5675247.1"/>
    <property type="molecule type" value="Genomic_DNA"/>
</dbReference>
<organism evidence="4 5">
    <name type="scientific">Polypedilum vanderplanki</name>
    <name type="common">Sleeping chironomid midge</name>
    <dbReference type="NCBI Taxonomy" id="319348"/>
    <lineage>
        <taxon>Eukaryota</taxon>
        <taxon>Metazoa</taxon>
        <taxon>Ecdysozoa</taxon>
        <taxon>Arthropoda</taxon>
        <taxon>Hexapoda</taxon>
        <taxon>Insecta</taxon>
        <taxon>Pterygota</taxon>
        <taxon>Neoptera</taxon>
        <taxon>Endopterygota</taxon>
        <taxon>Diptera</taxon>
        <taxon>Nematocera</taxon>
        <taxon>Chironomoidea</taxon>
        <taxon>Chironomidae</taxon>
        <taxon>Chironominae</taxon>
        <taxon>Polypedilum</taxon>
        <taxon>Polypedilum</taxon>
    </lineage>
</organism>
<feature type="region of interest" description="Disordered" evidence="1">
    <location>
        <begin position="96"/>
        <end position="143"/>
    </location>
</feature>
<evidence type="ECO:0000256" key="1">
    <source>
        <dbReference type="SAM" id="MobiDB-lite"/>
    </source>
</evidence>
<comment type="caution">
    <text evidence="4">The sequence shown here is derived from an EMBL/GenBank/DDBJ whole genome shotgun (WGS) entry which is preliminary data.</text>
</comment>
<sequence>MKIAVTFILFVIIKCLPYSDGQCYTCNPTTNFACLSINQYASCQFGLINLGTAASCALNYVCNQATATTPCIPIANQQFSCLASSLAFIPPAPTSTVATTTTTSTMSTTSTPTTTTSTTSTPTTSTSTSSTSTSTSSTSSTSTVSTSTVKATTPLSSFNPSTFCASRMAGNYAHPSYSTGCTYYVKCYFFNSTMHGATYPCQGTAFFNPMIGMCDANYSC</sequence>
<evidence type="ECO:0000259" key="3">
    <source>
        <dbReference type="PROSITE" id="PS50940"/>
    </source>
</evidence>
<keyword evidence="5" id="KW-1185">Reference proteome</keyword>
<dbReference type="Proteomes" id="UP001107558">
    <property type="component" value="Chromosome 2"/>
</dbReference>
<proteinExistence type="predicted"/>
<feature type="chain" id="PRO_5039927498" description="Chitin-binding type-2 domain-containing protein" evidence="2">
    <location>
        <begin position="22"/>
        <end position="220"/>
    </location>
</feature>
<dbReference type="PROSITE" id="PS50940">
    <property type="entry name" value="CHIT_BIND_II"/>
    <property type="match status" value="1"/>
</dbReference>
<dbReference type="AlphaFoldDB" id="A0A9J6BZK3"/>
<evidence type="ECO:0000313" key="4">
    <source>
        <dbReference type="EMBL" id="KAG5675247.1"/>
    </source>
</evidence>
<name>A0A9J6BZK3_POLVA</name>
<dbReference type="GO" id="GO:0008061">
    <property type="term" value="F:chitin binding"/>
    <property type="evidence" value="ECO:0007669"/>
    <property type="project" value="InterPro"/>
</dbReference>
<keyword evidence="2" id="KW-0732">Signal</keyword>